<dbReference type="EMBL" id="CP007806">
    <property type="protein sequence ID" value="AIG28702.1"/>
    <property type="molecule type" value="Genomic_DNA"/>
</dbReference>
<protein>
    <recommendedName>
        <fullName evidence="11 12">ATP synthase subunit a</fullName>
    </recommendedName>
    <alternativeName>
        <fullName evidence="11">ATP synthase F0 sector subunit a</fullName>
    </alternativeName>
    <alternativeName>
        <fullName evidence="11">F-ATPase subunit 6</fullName>
    </alternativeName>
</protein>
<evidence type="ECO:0000256" key="5">
    <source>
        <dbReference type="ARBA" id="ARBA00022692"/>
    </source>
</evidence>
<organism evidence="13 14">
    <name type="scientific">Brevibacillus laterosporus LMG 15441</name>
    <dbReference type="NCBI Taxonomy" id="1042163"/>
    <lineage>
        <taxon>Bacteria</taxon>
        <taxon>Bacillati</taxon>
        <taxon>Bacillota</taxon>
        <taxon>Bacilli</taxon>
        <taxon>Bacillales</taxon>
        <taxon>Paenibacillaceae</taxon>
        <taxon>Brevibacillus</taxon>
    </lineage>
</organism>
<comment type="similarity">
    <text evidence="2 11 12">Belongs to the ATPase A chain family.</text>
</comment>
<feature type="transmembrane region" description="Helical" evidence="11">
    <location>
        <begin position="220"/>
        <end position="241"/>
    </location>
</feature>
<evidence type="ECO:0000256" key="12">
    <source>
        <dbReference type="RuleBase" id="RU000483"/>
    </source>
</evidence>
<dbReference type="NCBIfam" id="TIGR01131">
    <property type="entry name" value="ATP_synt_6_or_A"/>
    <property type="match status" value="1"/>
</dbReference>
<dbReference type="PANTHER" id="PTHR42823:SF3">
    <property type="entry name" value="ATP SYNTHASE SUBUNIT A, CHLOROPLASTIC"/>
    <property type="match status" value="1"/>
</dbReference>
<dbReference type="PANTHER" id="PTHR42823">
    <property type="entry name" value="ATP SYNTHASE SUBUNIT A, CHLOROPLASTIC"/>
    <property type="match status" value="1"/>
</dbReference>
<evidence type="ECO:0000256" key="11">
    <source>
        <dbReference type="HAMAP-Rule" id="MF_01393"/>
    </source>
</evidence>
<dbReference type="RefSeq" id="WP_003334245.1">
    <property type="nucleotide sequence ID" value="NZ_CP007806.1"/>
</dbReference>
<keyword evidence="14" id="KW-1185">Reference proteome</keyword>
<keyword evidence="4 11" id="KW-0138">CF(0)</keyword>
<dbReference type="GO" id="GO:0005886">
    <property type="term" value="C:plasma membrane"/>
    <property type="evidence" value="ECO:0007669"/>
    <property type="project" value="UniProtKB-SubCell"/>
</dbReference>
<evidence type="ECO:0000256" key="10">
    <source>
        <dbReference type="ARBA" id="ARBA00023310"/>
    </source>
</evidence>
<keyword evidence="8 11" id="KW-0406">Ion transport</keyword>
<dbReference type="AlphaFoldDB" id="A0A075R7Y7"/>
<evidence type="ECO:0000256" key="2">
    <source>
        <dbReference type="ARBA" id="ARBA00006810"/>
    </source>
</evidence>
<accession>A0A075R7Y7</accession>
<keyword evidence="3 11" id="KW-0813">Transport</keyword>
<dbReference type="STRING" id="1042163.BRLA_c044380"/>
<evidence type="ECO:0000256" key="9">
    <source>
        <dbReference type="ARBA" id="ARBA00023136"/>
    </source>
</evidence>
<dbReference type="GO" id="GO:0045259">
    <property type="term" value="C:proton-transporting ATP synthase complex"/>
    <property type="evidence" value="ECO:0007669"/>
    <property type="project" value="UniProtKB-KW"/>
</dbReference>
<keyword evidence="5 11" id="KW-0812">Transmembrane</keyword>
<dbReference type="InterPro" id="IPR000568">
    <property type="entry name" value="ATP_synth_F0_asu"/>
</dbReference>
<dbReference type="HAMAP" id="MF_01393">
    <property type="entry name" value="ATP_synth_a_bact"/>
    <property type="match status" value="1"/>
</dbReference>
<evidence type="ECO:0000313" key="14">
    <source>
        <dbReference type="Proteomes" id="UP000005850"/>
    </source>
</evidence>
<keyword evidence="10 11" id="KW-0066">ATP synthesis</keyword>
<dbReference type="SUPFAM" id="SSF81336">
    <property type="entry name" value="F1F0 ATP synthase subunit A"/>
    <property type="match status" value="1"/>
</dbReference>
<keyword evidence="9 11" id="KW-0472">Membrane</keyword>
<keyword evidence="11" id="KW-1003">Cell membrane</keyword>
<evidence type="ECO:0000256" key="1">
    <source>
        <dbReference type="ARBA" id="ARBA00004141"/>
    </source>
</evidence>
<reference evidence="13 14" key="1">
    <citation type="journal article" date="2011" name="J. Bacteriol.">
        <title>Genome sequence of Brevibacillus laterosporus LMG 15441, a pathogen of invertebrates.</title>
        <authorList>
            <person name="Djukic M."/>
            <person name="Poehlein A."/>
            <person name="Thurmer A."/>
            <person name="Daniel R."/>
        </authorList>
    </citation>
    <scope>NUCLEOTIDE SEQUENCE [LARGE SCALE GENOMIC DNA]</scope>
    <source>
        <strain evidence="13 14">LMG 15441</strain>
    </source>
</reference>
<dbReference type="Gene3D" id="1.20.120.220">
    <property type="entry name" value="ATP synthase, F0 complex, subunit A"/>
    <property type="match status" value="1"/>
</dbReference>
<dbReference type="GO" id="GO:0046933">
    <property type="term" value="F:proton-transporting ATP synthase activity, rotational mechanism"/>
    <property type="evidence" value="ECO:0007669"/>
    <property type="project" value="UniProtKB-UniRule"/>
</dbReference>
<comment type="subcellular location">
    <subcellularLocation>
        <location evidence="11 12">Cell membrane</location>
        <topology evidence="11 12">Multi-pass membrane protein</topology>
    </subcellularLocation>
    <subcellularLocation>
        <location evidence="1">Membrane</location>
        <topology evidence="1">Multi-pass membrane protein</topology>
    </subcellularLocation>
</comment>
<feature type="transmembrane region" description="Helical" evidence="11">
    <location>
        <begin position="81"/>
        <end position="101"/>
    </location>
</feature>
<feature type="transmembrane region" description="Helical" evidence="11">
    <location>
        <begin position="247"/>
        <end position="272"/>
    </location>
</feature>
<keyword evidence="6 11" id="KW-0375">Hydrogen ion transport</keyword>
<dbReference type="CDD" id="cd00310">
    <property type="entry name" value="ATP-synt_Fo_a_6"/>
    <property type="match status" value="1"/>
</dbReference>
<name>A0A075R7Y7_BRELA</name>
<sequence length="280" mass="31065">MRERGEQILDHWSLKFKLGGLVFDIPTMLMITLTAILVFVLLVVLSRQLTTGVPGGRQNLLEWIVDFINNLARSVMDAKTAARFITLAVTVFLYIILGNWLGLGLNVVTLHHNDPAQNKVVNEQVVEMLTISGTPEAQAKKIEKVEHALEPGGHGIHIAWWKSPTAAASVTFSLALTILLYSQYVDIRRHGLGTYLKHFLNPLHILEELVIKPLTLPLRLFGNIFAGEVLIAFLMSTGVFIGSIPLLAWLGYSVFVGAVQAYIFTTLTIIYISQKTNDGH</sequence>
<gene>
    <name evidence="11 13" type="primary">atpB</name>
    <name evidence="13" type="ORF">BRLA_c044380</name>
</gene>
<dbReference type="InterPro" id="IPR045082">
    <property type="entry name" value="ATP_syn_F0_a_bact/chloroplast"/>
</dbReference>
<evidence type="ECO:0000313" key="13">
    <source>
        <dbReference type="EMBL" id="AIG28702.1"/>
    </source>
</evidence>
<feature type="transmembrane region" description="Helical" evidence="11">
    <location>
        <begin position="20"/>
        <end position="45"/>
    </location>
</feature>
<feature type="transmembrane region" description="Helical" evidence="11">
    <location>
        <begin position="159"/>
        <end position="181"/>
    </location>
</feature>
<proteinExistence type="inferred from homology"/>
<evidence type="ECO:0000256" key="4">
    <source>
        <dbReference type="ARBA" id="ARBA00022547"/>
    </source>
</evidence>
<dbReference type="InterPro" id="IPR035908">
    <property type="entry name" value="F0_ATP_A_sf"/>
</dbReference>
<dbReference type="Proteomes" id="UP000005850">
    <property type="component" value="Chromosome"/>
</dbReference>
<dbReference type="Pfam" id="PF00119">
    <property type="entry name" value="ATP-synt_A"/>
    <property type="match status" value="1"/>
</dbReference>
<dbReference type="GO" id="GO:0042777">
    <property type="term" value="P:proton motive force-driven plasma membrane ATP synthesis"/>
    <property type="evidence" value="ECO:0007669"/>
    <property type="project" value="TreeGrafter"/>
</dbReference>
<evidence type="ECO:0000256" key="8">
    <source>
        <dbReference type="ARBA" id="ARBA00023065"/>
    </source>
</evidence>
<dbReference type="eggNOG" id="COG0356">
    <property type="taxonomic scope" value="Bacteria"/>
</dbReference>
<evidence type="ECO:0000256" key="3">
    <source>
        <dbReference type="ARBA" id="ARBA00022448"/>
    </source>
</evidence>
<comment type="function">
    <text evidence="11 12">Key component of the proton channel; it plays a direct role in the translocation of protons across the membrane.</text>
</comment>
<evidence type="ECO:0000256" key="6">
    <source>
        <dbReference type="ARBA" id="ARBA00022781"/>
    </source>
</evidence>
<dbReference type="HOGENOM" id="CLU_041018_2_3_9"/>
<evidence type="ECO:0000256" key="7">
    <source>
        <dbReference type="ARBA" id="ARBA00022989"/>
    </source>
</evidence>
<dbReference type="KEGG" id="blr:BRLA_c044380"/>
<keyword evidence="7 11" id="KW-1133">Transmembrane helix</keyword>